<dbReference type="SUPFAM" id="SSF50729">
    <property type="entry name" value="PH domain-like"/>
    <property type="match status" value="1"/>
</dbReference>
<dbReference type="PROSITE" id="PS50003">
    <property type="entry name" value="PH_DOMAIN"/>
    <property type="match status" value="1"/>
</dbReference>
<evidence type="ECO:0000256" key="4">
    <source>
        <dbReference type="ARBA" id="ARBA00022771"/>
    </source>
</evidence>
<dbReference type="SUPFAM" id="SSF57863">
    <property type="entry name" value="ArfGap/RecO-like zinc finger"/>
    <property type="match status" value="1"/>
</dbReference>
<evidence type="ECO:0000313" key="12">
    <source>
        <dbReference type="EMBL" id="ADY40660.1"/>
    </source>
</evidence>
<feature type="compositionally biased region" description="Basic residues" evidence="9">
    <location>
        <begin position="789"/>
        <end position="798"/>
    </location>
</feature>
<accession>F1KS06</accession>
<feature type="domain" description="PH" evidence="10">
    <location>
        <begin position="617"/>
        <end position="845"/>
    </location>
</feature>
<dbReference type="GO" id="GO:0005525">
    <property type="term" value="F:GTP binding"/>
    <property type="evidence" value="ECO:0007669"/>
    <property type="project" value="InterPro"/>
</dbReference>
<comment type="similarity">
    <text evidence="1">Belongs to the centaurin gamma-like family.</text>
</comment>
<evidence type="ECO:0000256" key="3">
    <source>
        <dbReference type="ARBA" id="ARBA00022723"/>
    </source>
</evidence>
<dbReference type="SMART" id="SM00175">
    <property type="entry name" value="RAB"/>
    <property type="match status" value="1"/>
</dbReference>
<evidence type="ECO:0000256" key="7">
    <source>
        <dbReference type="PROSITE-ProRule" id="PRU00023"/>
    </source>
</evidence>
<feature type="repeat" description="ANK" evidence="7">
    <location>
        <begin position="1024"/>
        <end position="1056"/>
    </location>
</feature>
<feature type="compositionally biased region" description="Low complexity" evidence="9">
    <location>
        <begin position="559"/>
        <end position="577"/>
    </location>
</feature>
<feature type="domain" description="Arf-GAP" evidence="11">
    <location>
        <begin position="866"/>
        <end position="986"/>
    </location>
</feature>
<dbReference type="Gene3D" id="2.30.29.30">
    <property type="entry name" value="Pleckstrin-homology domain (PH domain)/Phosphotyrosine-binding domain (PTB)"/>
    <property type="match status" value="2"/>
</dbReference>
<dbReference type="Pfam" id="PF12796">
    <property type="entry name" value="Ank_2"/>
    <property type="match status" value="1"/>
</dbReference>
<evidence type="ECO:0000256" key="5">
    <source>
        <dbReference type="ARBA" id="ARBA00022833"/>
    </source>
</evidence>
<protein>
    <submittedName>
        <fullName evidence="12">Arf-GAP with GTPase, ANK repeat and PH domain-containing protein 3</fullName>
    </submittedName>
</protein>
<keyword evidence="2" id="KW-0343">GTPase activation</keyword>
<dbReference type="PROSITE" id="PS51419">
    <property type="entry name" value="RAB"/>
    <property type="match status" value="1"/>
</dbReference>
<evidence type="ECO:0000256" key="6">
    <source>
        <dbReference type="ARBA" id="ARBA00023043"/>
    </source>
</evidence>
<dbReference type="GO" id="GO:0003924">
    <property type="term" value="F:GTPase activity"/>
    <property type="evidence" value="ECO:0007669"/>
    <property type="project" value="InterPro"/>
</dbReference>
<dbReference type="InterPro" id="IPR001164">
    <property type="entry name" value="ArfGAP_dom"/>
</dbReference>
<feature type="compositionally biased region" description="Pro residues" evidence="9">
    <location>
        <begin position="1148"/>
        <end position="1163"/>
    </location>
</feature>
<evidence type="ECO:0000256" key="2">
    <source>
        <dbReference type="ARBA" id="ARBA00022468"/>
    </source>
</evidence>
<dbReference type="PROSITE" id="PS50088">
    <property type="entry name" value="ANK_REPEAT"/>
    <property type="match status" value="1"/>
</dbReference>
<keyword evidence="4 8" id="KW-0863">Zinc-finger</keyword>
<dbReference type="FunFam" id="1.10.220.150:FF:000023">
    <property type="entry name" value="Arf-GAP with ANK repeat and PH domain-containing protein cnt-2"/>
    <property type="match status" value="1"/>
</dbReference>
<dbReference type="Pfam" id="PF00071">
    <property type="entry name" value="Ras"/>
    <property type="match status" value="1"/>
</dbReference>
<proteinExistence type="evidence at transcript level"/>
<reference evidence="12" key="1">
    <citation type="journal article" date="2011" name="Genome Res.">
        <title>Deep small RNA sequencing from the nematode Ascaris reveals conservation, functional diversification, and novel developmental profiles.</title>
        <authorList>
            <person name="Wang J."/>
            <person name="Czech B."/>
            <person name="Crunk A."/>
            <person name="Wallace A."/>
            <person name="Mitreva M."/>
            <person name="Hannon G.J."/>
            <person name="Davis R.E."/>
        </authorList>
    </citation>
    <scope>NUCLEOTIDE SEQUENCE</scope>
</reference>
<dbReference type="Gene3D" id="1.25.40.20">
    <property type="entry name" value="Ankyrin repeat-containing domain"/>
    <property type="match status" value="1"/>
</dbReference>
<dbReference type="PROSITE" id="PS51421">
    <property type="entry name" value="RAS"/>
    <property type="match status" value="1"/>
</dbReference>
<dbReference type="PRINTS" id="PR00405">
    <property type="entry name" value="REVINTRACTNG"/>
</dbReference>
<dbReference type="SMART" id="SM00174">
    <property type="entry name" value="RHO"/>
    <property type="match status" value="1"/>
</dbReference>
<feature type="compositionally biased region" description="Low complexity" evidence="9">
    <location>
        <begin position="1137"/>
        <end position="1147"/>
    </location>
</feature>
<keyword evidence="6 7" id="KW-0040">ANK repeat</keyword>
<dbReference type="InterPro" id="IPR001806">
    <property type="entry name" value="Small_GTPase"/>
</dbReference>
<feature type="compositionally biased region" description="Basic and acidic residues" evidence="9">
    <location>
        <begin position="698"/>
        <end position="713"/>
    </location>
</feature>
<dbReference type="SUPFAM" id="SSF52540">
    <property type="entry name" value="P-loop containing nucleoside triphosphate hydrolases"/>
    <property type="match status" value="1"/>
</dbReference>
<dbReference type="InterPro" id="IPR027417">
    <property type="entry name" value="P-loop_NTPase"/>
</dbReference>
<dbReference type="SUPFAM" id="SSF48403">
    <property type="entry name" value="Ankyrin repeat"/>
    <property type="match status" value="1"/>
</dbReference>
<keyword evidence="3" id="KW-0479">Metal-binding</keyword>
<feature type="region of interest" description="Disordered" evidence="9">
    <location>
        <begin position="506"/>
        <end position="533"/>
    </location>
</feature>
<dbReference type="AlphaFoldDB" id="F1KS06"/>
<feature type="region of interest" description="Disordered" evidence="9">
    <location>
        <begin position="1137"/>
        <end position="1166"/>
    </location>
</feature>
<evidence type="ECO:0000256" key="8">
    <source>
        <dbReference type="PROSITE-ProRule" id="PRU00288"/>
    </source>
</evidence>
<dbReference type="PANTHER" id="PTHR45819:SF5">
    <property type="entry name" value="CENTAURIN-GAMMA-1A"/>
    <property type="match status" value="1"/>
</dbReference>
<dbReference type="InterPro" id="IPR002110">
    <property type="entry name" value="Ankyrin_rpt"/>
</dbReference>
<feature type="compositionally biased region" description="Low complexity" evidence="9">
    <location>
        <begin position="769"/>
        <end position="780"/>
    </location>
</feature>
<feature type="compositionally biased region" description="Polar residues" evidence="9">
    <location>
        <begin position="714"/>
        <end position="724"/>
    </location>
</feature>
<dbReference type="Gene3D" id="1.10.220.150">
    <property type="entry name" value="Arf GTPase activating protein"/>
    <property type="match status" value="1"/>
</dbReference>
<dbReference type="PANTHER" id="PTHR45819">
    <property type="entry name" value="CENTAURIN-GAMMA-1A"/>
    <property type="match status" value="1"/>
</dbReference>
<dbReference type="SMART" id="SM00248">
    <property type="entry name" value="ANK"/>
    <property type="match status" value="2"/>
</dbReference>
<dbReference type="CDD" id="cd01250">
    <property type="entry name" value="PH_AGAP"/>
    <property type="match status" value="1"/>
</dbReference>
<dbReference type="GO" id="GO:0008270">
    <property type="term" value="F:zinc ion binding"/>
    <property type="evidence" value="ECO:0007669"/>
    <property type="project" value="UniProtKB-KW"/>
</dbReference>
<dbReference type="InterPro" id="IPR011993">
    <property type="entry name" value="PH-like_dom_sf"/>
</dbReference>
<dbReference type="CDD" id="cd08836">
    <property type="entry name" value="ArfGap_AGAP"/>
    <property type="match status" value="1"/>
</dbReference>
<dbReference type="SMART" id="SM00233">
    <property type="entry name" value="PH"/>
    <property type="match status" value="1"/>
</dbReference>
<dbReference type="Gene3D" id="3.40.50.300">
    <property type="entry name" value="P-loop containing nucleotide triphosphate hydrolases"/>
    <property type="match status" value="1"/>
</dbReference>
<dbReference type="InterPro" id="IPR037278">
    <property type="entry name" value="ARFGAP/RecO"/>
</dbReference>
<dbReference type="FunFam" id="3.40.50.300:FF:000178">
    <property type="entry name" value="Arf-GAP with GTPase, ANK repeat and PH domain-containing protein 1"/>
    <property type="match status" value="1"/>
</dbReference>
<name>F1KS06_ASCSU</name>
<dbReference type="SMART" id="SM00173">
    <property type="entry name" value="RAS"/>
    <property type="match status" value="1"/>
</dbReference>
<feature type="compositionally biased region" description="Polar residues" evidence="9">
    <location>
        <begin position="733"/>
        <end position="768"/>
    </location>
</feature>
<organism evidence="12">
    <name type="scientific">Ascaris suum</name>
    <name type="common">Pig roundworm</name>
    <name type="synonym">Ascaris lumbricoides</name>
    <dbReference type="NCBI Taxonomy" id="6253"/>
    <lineage>
        <taxon>Eukaryota</taxon>
        <taxon>Metazoa</taxon>
        <taxon>Ecdysozoa</taxon>
        <taxon>Nematoda</taxon>
        <taxon>Chromadorea</taxon>
        <taxon>Rhabditida</taxon>
        <taxon>Spirurina</taxon>
        <taxon>Ascaridomorpha</taxon>
        <taxon>Ascaridoidea</taxon>
        <taxon>Ascarididae</taxon>
        <taxon>Ascaris</taxon>
    </lineage>
</organism>
<dbReference type="InterPro" id="IPR001849">
    <property type="entry name" value="PH_domain"/>
</dbReference>
<keyword evidence="5" id="KW-0862">Zinc</keyword>
<dbReference type="PROSITE" id="PS50115">
    <property type="entry name" value="ARFGAP"/>
    <property type="match status" value="1"/>
</dbReference>
<evidence type="ECO:0000259" key="11">
    <source>
        <dbReference type="PROSITE" id="PS50115"/>
    </source>
</evidence>
<evidence type="ECO:0000256" key="9">
    <source>
        <dbReference type="SAM" id="MobiDB-lite"/>
    </source>
</evidence>
<feature type="region of interest" description="Disordered" evidence="9">
    <location>
        <begin position="559"/>
        <end position="581"/>
    </location>
</feature>
<dbReference type="EMBL" id="JI164915">
    <property type="protein sequence ID" value="ADY40660.1"/>
    <property type="molecule type" value="mRNA"/>
</dbReference>
<evidence type="ECO:0000256" key="1">
    <source>
        <dbReference type="ARBA" id="ARBA00005430"/>
    </source>
</evidence>
<dbReference type="InterPro" id="IPR036770">
    <property type="entry name" value="Ankyrin_rpt-contain_sf"/>
</dbReference>
<dbReference type="GO" id="GO:0005096">
    <property type="term" value="F:GTPase activator activity"/>
    <property type="evidence" value="ECO:0007669"/>
    <property type="project" value="UniProtKB-KW"/>
</dbReference>
<feature type="compositionally biased region" description="Polar residues" evidence="9">
    <location>
        <begin position="507"/>
        <end position="529"/>
    </location>
</feature>
<feature type="region of interest" description="Disordered" evidence="9">
    <location>
        <begin position="105"/>
        <end position="124"/>
    </location>
</feature>
<sequence length="1184" mass="129962">MPRRRGEYSLSKSASYAVLPGLIASDICAAGISSTGACKTTFRLNLTANDGDLFELTNDSTGLDTEGNIKEFATPSRNSSAKGNTRRGALFRELFYRKSKEKENGYRTPVKVKPQERSGNGYYRTPSCDSTFRLPYHCPLEKMRIRTPLSTRRYSKQPPVRVLSFVSLLPEAKTVQYAGRTGSRTLHSSYINDAFVNSQEWTLSRGVPELKLGVVGSLHSGKTSLVHRYLTGAYTSEESPEGGRFKKEVVLDGQSYLLLIRDEGSGVPEYQFAQWVDAVIFVFSLESQDSFETVLHYYNQMAKYRNLSDVPILLVGTQDAISESNPRVIDEHEGRQMAKNLPRCGYYETCSTYGLNVERVFKDACQKIIQQRLRLLGGIVGSARTPTPTALLSQHTNGSADHRNINYQEVAYAAKTAAYHHQRSVSALPLQDHSQNLARRVVAPPAYQPSSSPAAAHVYHRENSALTAAARNGERSLSAFAMPCAPALHPGKMQRASQCECSAISPAHSSNSVTSSTGGALLQHPNSRISGGLHGTQFEQAAYLRDEVFDNQIPAQASLQATTSSSHLPTPSSTPTTQRRNRRISNLFQRPKESHHNHDEKSHKTTVDLNMGMGRAIPVKQGHLYKRSSKTLNKEWKKKYVCLHSDGRLSYHQTLKDYMEKDASGKEVFLGLATVKVAGRQRPRATQRAQTQPITVPRDVHASKESASKRESLEPSSTRRTTGLVTAYEFLGQETTSNRAPSAGQTTPGEGTSGGSDDQQISGAQQLATSTSSSVVTTTTPALGASSAIKKKKGHRRLGSGTKNHDEDEDCEFEVVTCDQKRWEFSATSVEERDEWVHAIEELIEKSLQAQMSQKQASNNRAHGDKADVQALRQVAGNDACADCGAAKPDWASLNLGTLICIECSGIHRNLGSHVSKVRSLELDEWPVEYLTVMEMIGNTRANSVWEFSAPVEKKPRPDSTRDEKESWIKQKYELKRFLPPVSADRPLGRQLLDAVFNNDLTALLPILPRCGEAELKTTVDANDKRTALHIACSNASSACTQLLVWYNADVRMLDNMGRSALWHAQTAGAFDCVSILINAGLDPSFGVPSGATAAGMITGSLSSRDYYTPPDNVVSGDAKLRRQSDAAVRRVGSVQQQASQQLQQVQPSPPRQPQVSPAPPPTAINGFHQRAADAFERLPASVI</sequence>
<evidence type="ECO:0000259" key="10">
    <source>
        <dbReference type="PROSITE" id="PS50003"/>
    </source>
</evidence>
<dbReference type="InterPro" id="IPR051282">
    <property type="entry name" value="Arf-GAP_GTPase_ANK_PH"/>
</dbReference>
<dbReference type="InterPro" id="IPR038508">
    <property type="entry name" value="ArfGAP_dom_sf"/>
</dbReference>
<dbReference type="SMART" id="SM00105">
    <property type="entry name" value="ArfGap"/>
    <property type="match status" value="1"/>
</dbReference>
<feature type="region of interest" description="Disordered" evidence="9">
    <location>
        <begin position="679"/>
        <end position="806"/>
    </location>
</feature>
<dbReference type="Pfam" id="PF01412">
    <property type="entry name" value="ArfGap"/>
    <property type="match status" value="1"/>
</dbReference>
<dbReference type="CDD" id="cd04103">
    <property type="entry name" value="Centaurin_gamma"/>
    <property type="match status" value="1"/>
</dbReference>